<dbReference type="AlphaFoldDB" id="A0A1I4B9D5"/>
<dbReference type="Pfam" id="PF07760">
    <property type="entry name" value="DUF1616"/>
    <property type="match status" value="1"/>
</dbReference>
<feature type="transmembrane region" description="Helical" evidence="1">
    <location>
        <begin position="20"/>
        <end position="38"/>
    </location>
</feature>
<dbReference type="InterPro" id="IPR011674">
    <property type="entry name" value="DUF1616"/>
</dbReference>
<feature type="transmembrane region" description="Helical" evidence="1">
    <location>
        <begin position="136"/>
        <end position="154"/>
    </location>
</feature>
<dbReference type="EMBL" id="FOTC01000001">
    <property type="protein sequence ID" value="SFK64970.1"/>
    <property type="molecule type" value="Genomic_DNA"/>
</dbReference>
<proteinExistence type="predicted"/>
<evidence type="ECO:0000313" key="4">
    <source>
        <dbReference type="Proteomes" id="UP000199607"/>
    </source>
</evidence>
<feature type="transmembrane region" description="Helical" evidence="1">
    <location>
        <begin position="191"/>
        <end position="211"/>
    </location>
</feature>
<feature type="domain" description="DUF1616" evidence="2">
    <location>
        <begin position="25"/>
        <end position="347"/>
    </location>
</feature>
<feature type="transmembrane region" description="Helical" evidence="1">
    <location>
        <begin position="45"/>
        <end position="68"/>
    </location>
</feature>
<sequence length="353" mass="38464">MTDRGTWQLLLPPAVRHLPADLAAVIAFVLLTIGAVFIPGVNDSVLRVIIGLPFVLFLPGYAFIAALFPEAGEEPDENVAIAAEPGESLSEEEISAVESRGGIDGLERVALSFGTSIAIVPLIGLILNFTPWGIRTLPIVASVGGFTVIAAAVASSRRQRVPTADRFSVPYRTWIGAGKRELFEPQSKTDGVLNVVLVVSLLLAAGSVGYATTVPKDGESFSELYLLTESDDGERVADNYPTEFTQGESKQLYVGIGNHEHEAVNYTVVTELHRVQVQNNSTEVLEQQELRQFQTRLGANETWQRKHNVTPQLTGERLRLTYLLYKGDAPADPTVNNSYREVHLWVNVTARGS</sequence>
<name>A0A1I4B9D5_9EURY</name>
<keyword evidence="4" id="KW-1185">Reference proteome</keyword>
<evidence type="ECO:0000313" key="3">
    <source>
        <dbReference type="EMBL" id="SFK64970.1"/>
    </source>
</evidence>
<organism evidence="3 4">
    <name type="scientific">Halogranum rubrum</name>
    <dbReference type="NCBI Taxonomy" id="553466"/>
    <lineage>
        <taxon>Archaea</taxon>
        <taxon>Methanobacteriati</taxon>
        <taxon>Methanobacteriota</taxon>
        <taxon>Stenosarchaea group</taxon>
        <taxon>Halobacteria</taxon>
        <taxon>Halobacteriales</taxon>
        <taxon>Haloferacaceae</taxon>
    </lineage>
</organism>
<gene>
    <name evidence="3" type="ORF">SAMN04487950_0381</name>
</gene>
<evidence type="ECO:0000259" key="2">
    <source>
        <dbReference type="Pfam" id="PF07760"/>
    </source>
</evidence>
<dbReference type="STRING" id="553466.SAMN04487950_0381"/>
<dbReference type="RefSeq" id="WP_089865001.1">
    <property type="nucleotide sequence ID" value="NZ_FOTC01000001.1"/>
</dbReference>
<dbReference type="PIRSF" id="PIRSF018671">
    <property type="entry name" value="UCP018671"/>
    <property type="match status" value="1"/>
</dbReference>
<accession>A0A1I4B9D5</accession>
<dbReference type="InterPro" id="IPR014495">
    <property type="entry name" value="UCP018671"/>
</dbReference>
<dbReference type="Proteomes" id="UP000199607">
    <property type="component" value="Unassembled WGS sequence"/>
</dbReference>
<keyword evidence="1" id="KW-0812">Transmembrane</keyword>
<keyword evidence="1" id="KW-1133">Transmembrane helix</keyword>
<keyword evidence="1" id="KW-0472">Membrane</keyword>
<protein>
    <submittedName>
        <fullName evidence="3">Uncharacterized membrane protein</fullName>
    </submittedName>
</protein>
<reference evidence="4" key="1">
    <citation type="submission" date="2016-10" db="EMBL/GenBank/DDBJ databases">
        <authorList>
            <person name="Varghese N."/>
            <person name="Submissions S."/>
        </authorList>
    </citation>
    <scope>NUCLEOTIDE SEQUENCE [LARGE SCALE GENOMIC DNA]</scope>
    <source>
        <strain evidence="4">CGMCC 1.7738</strain>
    </source>
</reference>
<evidence type="ECO:0000256" key="1">
    <source>
        <dbReference type="SAM" id="Phobius"/>
    </source>
</evidence>